<keyword evidence="2" id="KW-1185">Reference proteome</keyword>
<gene>
    <name evidence="1" type="ORF">ACELLULO517_07820</name>
</gene>
<comment type="caution">
    <text evidence="1">The sequence shown here is derived from an EMBL/GenBank/DDBJ whole genome shotgun (WGS) entry which is preliminary data.</text>
</comment>
<evidence type="ECO:0000313" key="1">
    <source>
        <dbReference type="EMBL" id="MCB8880139.1"/>
    </source>
</evidence>
<reference evidence="1 2" key="1">
    <citation type="journal article" date="2021" name="Microorganisms">
        <title>Acidisoma silvae sp. nov. and Acidisomacellulosilytica sp. nov., Two Acidophilic Bacteria Isolated from Decaying Wood, Hydrolyzing Cellulose and Producing Poly-3-hydroxybutyrate.</title>
        <authorList>
            <person name="Mieszkin S."/>
            <person name="Pouder E."/>
            <person name="Uroz S."/>
            <person name="Simon-Colin C."/>
            <person name="Alain K."/>
        </authorList>
    </citation>
    <scope>NUCLEOTIDE SEQUENCE [LARGE SCALE GENOMIC DNA]</scope>
    <source>
        <strain evidence="1 2">HW T5.17</strain>
    </source>
</reference>
<organism evidence="1 2">
    <name type="scientific">Acidisoma cellulosilyticum</name>
    <dbReference type="NCBI Taxonomy" id="2802395"/>
    <lineage>
        <taxon>Bacteria</taxon>
        <taxon>Pseudomonadati</taxon>
        <taxon>Pseudomonadota</taxon>
        <taxon>Alphaproteobacteria</taxon>
        <taxon>Acetobacterales</taxon>
        <taxon>Acidocellaceae</taxon>
        <taxon>Acidisoma</taxon>
    </lineage>
</organism>
<dbReference type="Proteomes" id="UP000721844">
    <property type="component" value="Unassembled WGS sequence"/>
</dbReference>
<sequence length="260" mass="26218">MSGNLLTITSVNPVTGLAADFTGKAQQVAVPIVTGLQAYHRFGLDLPNCLKNRAPISGTAAAKITGTGPISIGTSPPSMESSGPSAGIQLGVPDSPNLTIILAIEPLPVPPTPGVGSTFVALCSTAVSTILGFNFIFSTGLQLTAFCSGGTITPATLAMDDTRANIVSIEFDSSIPSAPVLTVRNHTANTVSARTGTFALSPSGTGIYLGGTPVSTINNIGPCAYLTAEIHNSVLSTNDLNTAVSSISSKLALLTPPVIA</sequence>
<proteinExistence type="predicted"/>
<dbReference type="EMBL" id="JAESVA010000002">
    <property type="protein sequence ID" value="MCB8880139.1"/>
    <property type="molecule type" value="Genomic_DNA"/>
</dbReference>
<dbReference type="RefSeq" id="WP_227306745.1">
    <property type="nucleotide sequence ID" value="NZ_JAESVA010000002.1"/>
</dbReference>
<evidence type="ECO:0000313" key="2">
    <source>
        <dbReference type="Proteomes" id="UP000721844"/>
    </source>
</evidence>
<name>A0A964E396_9PROT</name>
<accession>A0A964E396</accession>
<protein>
    <submittedName>
        <fullName evidence="1">Uncharacterized protein</fullName>
    </submittedName>
</protein>
<dbReference type="AlphaFoldDB" id="A0A964E396"/>